<dbReference type="PANTHER" id="PTHR13489:SF0">
    <property type="entry name" value="MINI-CHROMOSOME MAINTENANCE COMPLEX-BINDING PROTEIN"/>
    <property type="match status" value="1"/>
</dbReference>
<reference evidence="3 4" key="1">
    <citation type="submission" date="2024-01" db="EMBL/GenBank/DDBJ databases">
        <title>A draft genome for the cacao thread blight pathogen Marasmiellus scandens.</title>
        <authorList>
            <person name="Baruah I.K."/>
            <person name="Leung J."/>
            <person name="Bukari Y."/>
            <person name="Amoako-Attah I."/>
            <person name="Meinhardt L.W."/>
            <person name="Bailey B.A."/>
            <person name="Cohen S.P."/>
        </authorList>
    </citation>
    <scope>NUCLEOTIDE SEQUENCE [LARGE SCALE GENOMIC DNA]</scope>
    <source>
        <strain evidence="3 4">GH-19</strain>
    </source>
</reference>
<name>A0ABR1JVK8_9AGAR</name>
<evidence type="ECO:0000313" key="3">
    <source>
        <dbReference type="EMBL" id="KAK7466916.1"/>
    </source>
</evidence>
<dbReference type="Proteomes" id="UP001498398">
    <property type="component" value="Unassembled WGS sequence"/>
</dbReference>
<evidence type="ECO:0000256" key="2">
    <source>
        <dbReference type="ARBA" id="ARBA00023242"/>
    </source>
</evidence>
<dbReference type="Pfam" id="PF09739">
    <property type="entry name" value="MCM_bind"/>
    <property type="match status" value="2"/>
</dbReference>
<dbReference type="EMBL" id="JBANRG010000004">
    <property type="protein sequence ID" value="KAK7466916.1"/>
    <property type="molecule type" value="Genomic_DNA"/>
</dbReference>
<keyword evidence="4" id="KW-1185">Reference proteome</keyword>
<comment type="caution">
    <text evidence="3">The sequence shown here is derived from an EMBL/GenBank/DDBJ whole genome shotgun (WGS) entry which is preliminary data.</text>
</comment>
<proteinExistence type="predicted"/>
<dbReference type="InterPro" id="IPR019140">
    <property type="entry name" value="MCM_complex-bd"/>
</dbReference>
<dbReference type="PANTHER" id="PTHR13489">
    <property type="entry name" value="MINI-CHROMOSOME MAINTENANCE COMPLEX-BINDING PROTEIN"/>
    <property type="match status" value="1"/>
</dbReference>
<comment type="subcellular location">
    <subcellularLocation>
        <location evidence="1">Nucleus</location>
    </subcellularLocation>
</comment>
<gene>
    <name evidence="3" type="ORF">VKT23_003980</name>
</gene>
<evidence type="ECO:0000313" key="4">
    <source>
        <dbReference type="Proteomes" id="UP001498398"/>
    </source>
</evidence>
<evidence type="ECO:0000256" key="1">
    <source>
        <dbReference type="ARBA" id="ARBA00004123"/>
    </source>
</evidence>
<evidence type="ECO:0008006" key="5">
    <source>
        <dbReference type="Google" id="ProtNLM"/>
    </source>
</evidence>
<keyword evidence="2" id="KW-0539">Nucleus</keyword>
<accession>A0ABR1JVK8</accession>
<organism evidence="3 4">
    <name type="scientific">Marasmiellus scandens</name>
    <dbReference type="NCBI Taxonomy" id="2682957"/>
    <lineage>
        <taxon>Eukaryota</taxon>
        <taxon>Fungi</taxon>
        <taxon>Dikarya</taxon>
        <taxon>Basidiomycota</taxon>
        <taxon>Agaricomycotina</taxon>
        <taxon>Agaricomycetes</taxon>
        <taxon>Agaricomycetidae</taxon>
        <taxon>Agaricales</taxon>
        <taxon>Marasmiineae</taxon>
        <taxon>Omphalotaceae</taxon>
        <taxon>Marasmiellus</taxon>
    </lineage>
</organism>
<protein>
    <recommendedName>
        <fullName evidence="5">Mini-chromosome maintenance complex-binding protein</fullName>
    </recommendedName>
</protein>
<sequence length="536" mass="59616">MVSALPFDVIAEPDAELQRLFEQDRGSSFPSRVVEHFSSIFADPVFFDKIPSVDLKQPPESFKNHALVRFRAMIQDTSASPEMYLAEAGEARYGGWGAVHNTPDEIDYDKLRECSVFWAVSIPGESDWVNKHRSQAEFTHSVPSQPHKYPQPGALHVGMQLKVYDMSMAETLKSTDIATFVGLITYEPVQRDLDTNDPKTVPTLHVLFHRAHPITILPFSFPLPLPQGSVPDLRKELIEWIAREALADDVDAAEWVLLCCLARVQSRMPAIFPPSLTLSRFPSPPTGSSALPTLHSLLAHLFPSVSLLPLSLDTINQTAFVPESREEDLHSGWLQLPGGSICLVTESGVTEGGVNEKGVFNLRATQEMITHQVLDYIFPYSSFKFETDIAWVVLSSGRKSAFFQTNVNIPLVATEKLSSTELTRRLYKSKEEINLPSPNKLDMFRSLVGSAKVGTAGVTETAAAYIQDDFVNERKSGSTSSTSSSQTAVTADDLIHKMLIAKLLALSLHEHEVSVDIWNQMKQLDARRTERLNKLE</sequence>